<sequence>MEMGETSLKILLVLGLMLRSWREVQGGMTHCCRRLRKLLSLLLEFKLAKTCWREDKLLDNAESLASGHAASPILFTPSLLYLPALPYLSAPPSSVPECWLGHKPTKGGIS</sequence>
<feature type="chain" id="PRO_5023032284" description="Secreted protein" evidence="1">
    <location>
        <begin position="27"/>
        <end position="110"/>
    </location>
</feature>
<accession>A0A5B7CEU0</accession>
<proteinExistence type="predicted"/>
<evidence type="ECO:0000313" key="2">
    <source>
        <dbReference type="EMBL" id="MPC07720.1"/>
    </source>
</evidence>
<evidence type="ECO:0000313" key="3">
    <source>
        <dbReference type="Proteomes" id="UP000324222"/>
    </source>
</evidence>
<gene>
    <name evidence="2" type="ORF">E2C01_000286</name>
</gene>
<keyword evidence="3" id="KW-1185">Reference proteome</keyword>
<dbReference type="AlphaFoldDB" id="A0A5B7CEU0"/>
<comment type="caution">
    <text evidence="2">The sequence shown here is derived from an EMBL/GenBank/DDBJ whole genome shotgun (WGS) entry which is preliminary data.</text>
</comment>
<evidence type="ECO:0000256" key="1">
    <source>
        <dbReference type="SAM" id="SignalP"/>
    </source>
</evidence>
<feature type="signal peptide" evidence="1">
    <location>
        <begin position="1"/>
        <end position="26"/>
    </location>
</feature>
<dbReference type="EMBL" id="VSRR010000006">
    <property type="protein sequence ID" value="MPC07720.1"/>
    <property type="molecule type" value="Genomic_DNA"/>
</dbReference>
<dbReference type="Proteomes" id="UP000324222">
    <property type="component" value="Unassembled WGS sequence"/>
</dbReference>
<organism evidence="2 3">
    <name type="scientific">Portunus trituberculatus</name>
    <name type="common">Swimming crab</name>
    <name type="synonym">Neptunus trituberculatus</name>
    <dbReference type="NCBI Taxonomy" id="210409"/>
    <lineage>
        <taxon>Eukaryota</taxon>
        <taxon>Metazoa</taxon>
        <taxon>Ecdysozoa</taxon>
        <taxon>Arthropoda</taxon>
        <taxon>Crustacea</taxon>
        <taxon>Multicrustacea</taxon>
        <taxon>Malacostraca</taxon>
        <taxon>Eumalacostraca</taxon>
        <taxon>Eucarida</taxon>
        <taxon>Decapoda</taxon>
        <taxon>Pleocyemata</taxon>
        <taxon>Brachyura</taxon>
        <taxon>Eubrachyura</taxon>
        <taxon>Portunoidea</taxon>
        <taxon>Portunidae</taxon>
        <taxon>Portuninae</taxon>
        <taxon>Portunus</taxon>
    </lineage>
</organism>
<evidence type="ECO:0008006" key="4">
    <source>
        <dbReference type="Google" id="ProtNLM"/>
    </source>
</evidence>
<protein>
    <recommendedName>
        <fullName evidence="4">Secreted protein</fullName>
    </recommendedName>
</protein>
<reference evidence="2 3" key="1">
    <citation type="submission" date="2019-05" db="EMBL/GenBank/DDBJ databases">
        <title>Another draft genome of Portunus trituberculatus and its Hox gene families provides insights of decapod evolution.</title>
        <authorList>
            <person name="Jeong J.-H."/>
            <person name="Song I."/>
            <person name="Kim S."/>
            <person name="Choi T."/>
            <person name="Kim D."/>
            <person name="Ryu S."/>
            <person name="Kim W."/>
        </authorList>
    </citation>
    <scope>NUCLEOTIDE SEQUENCE [LARGE SCALE GENOMIC DNA]</scope>
    <source>
        <tissue evidence="2">Muscle</tissue>
    </source>
</reference>
<keyword evidence="1" id="KW-0732">Signal</keyword>
<name>A0A5B7CEU0_PORTR</name>